<dbReference type="PRINTS" id="PR00121">
    <property type="entry name" value="NAKATPASE"/>
</dbReference>
<evidence type="ECO:0000256" key="20">
    <source>
        <dbReference type="RuleBase" id="RU362084"/>
    </source>
</evidence>
<dbReference type="Pfam" id="PF00689">
    <property type="entry name" value="Cation_ATPase_C"/>
    <property type="match status" value="1"/>
</dbReference>
<comment type="subcellular location">
    <subcellularLocation>
        <location evidence="1 20">Cell membrane</location>
        <topology evidence="1 20">Multi-pass membrane protein</topology>
    </subcellularLocation>
</comment>
<dbReference type="Proteomes" id="UP000192223">
    <property type="component" value="Unplaced"/>
</dbReference>
<evidence type="ECO:0000256" key="18">
    <source>
        <dbReference type="ARBA" id="ARBA00037422"/>
    </source>
</evidence>
<evidence type="ECO:0000256" key="12">
    <source>
        <dbReference type="ARBA" id="ARBA00022967"/>
    </source>
</evidence>
<dbReference type="InterPro" id="IPR059000">
    <property type="entry name" value="ATPase_P-type_domA"/>
</dbReference>
<evidence type="ECO:0000256" key="11">
    <source>
        <dbReference type="ARBA" id="ARBA00022958"/>
    </source>
</evidence>
<keyword evidence="10 20" id="KW-0067">ATP-binding</keyword>
<name>A0A7F5R7T6_AGRPL</name>
<dbReference type="AlphaFoldDB" id="A0A7F5R7T6"/>
<dbReference type="SMART" id="SM00831">
    <property type="entry name" value="Cation_ATPase_N"/>
    <property type="match status" value="1"/>
</dbReference>
<proteinExistence type="inferred from homology"/>
<evidence type="ECO:0000259" key="21">
    <source>
        <dbReference type="SMART" id="SM00831"/>
    </source>
</evidence>
<evidence type="ECO:0000313" key="23">
    <source>
        <dbReference type="RefSeq" id="XP_025832038.1"/>
    </source>
</evidence>
<feature type="transmembrane region" description="Helical" evidence="20">
    <location>
        <begin position="930"/>
        <end position="955"/>
    </location>
</feature>
<comment type="function">
    <text evidence="18">This is the catalytic component of the active enzyme, which catalyzes the hydrolysis of ATP coupled with the exchange of sodium and potassium ions across the plasma membrane. This action creates the electrochemical gradient of sodium and potassium ions, providing the energy for active transport of various nutrients.</text>
</comment>
<evidence type="ECO:0000256" key="2">
    <source>
        <dbReference type="ARBA" id="ARBA00006934"/>
    </source>
</evidence>
<dbReference type="InParanoid" id="A0A7F5R7T6"/>
<dbReference type="PROSITE" id="PS00154">
    <property type="entry name" value="ATPASE_E1_E2"/>
    <property type="match status" value="1"/>
</dbReference>
<dbReference type="InterPro" id="IPR023298">
    <property type="entry name" value="ATPase_P-typ_TM_dom_sf"/>
</dbReference>
<dbReference type="NCBIfam" id="TIGR01494">
    <property type="entry name" value="ATPase_P-type"/>
    <property type="match status" value="2"/>
</dbReference>
<feature type="transmembrane region" description="Helical" evidence="20">
    <location>
        <begin position="891"/>
        <end position="910"/>
    </location>
</feature>
<keyword evidence="13 20" id="KW-1133">Transmembrane helix</keyword>
<dbReference type="GO" id="GO:0005886">
    <property type="term" value="C:plasma membrane"/>
    <property type="evidence" value="ECO:0007669"/>
    <property type="project" value="UniProtKB-SubCell"/>
</dbReference>
<dbReference type="InterPro" id="IPR008250">
    <property type="entry name" value="ATPase_P-typ_transduc_dom_A_sf"/>
</dbReference>
<dbReference type="SUPFAM" id="SSF56784">
    <property type="entry name" value="HAD-like"/>
    <property type="match status" value="1"/>
</dbReference>
<dbReference type="GO" id="GO:1902600">
    <property type="term" value="P:proton transmembrane transport"/>
    <property type="evidence" value="ECO:0007669"/>
    <property type="project" value="TreeGrafter"/>
</dbReference>
<feature type="transmembrane region" description="Helical" evidence="20">
    <location>
        <begin position="754"/>
        <end position="774"/>
    </location>
</feature>
<dbReference type="SFLD" id="SFLDS00003">
    <property type="entry name" value="Haloacid_Dehalogenase"/>
    <property type="match status" value="1"/>
</dbReference>
<feature type="domain" description="Cation-transporting P-type ATPase N-terminal" evidence="21">
    <location>
        <begin position="32"/>
        <end position="106"/>
    </location>
</feature>
<evidence type="ECO:0000256" key="14">
    <source>
        <dbReference type="ARBA" id="ARBA00023053"/>
    </source>
</evidence>
<evidence type="ECO:0000256" key="7">
    <source>
        <dbReference type="ARBA" id="ARBA00022607"/>
    </source>
</evidence>
<dbReference type="SFLD" id="SFLDG00002">
    <property type="entry name" value="C1.7:_P-type_atpase_like"/>
    <property type="match status" value="1"/>
</dbReference>
<gene>
    <name evidence="23" type="primary">LOC108734676</name>
</gene>
<dbReference type="GO" id="GO:0006883">
    <property type="term" value="P:intracellular sodium ion homeostasis"/>
    <property type="evidence" value="ECO:0007669"/>
    <property type="project" value="TreeGrafter"/>
</dbReference>
<dbReference type="Gene3D" id="3.40.50.1000">
    <property type="entry name" value="HAD superfamily/HAD-like"/>
    <property type="match status" value="1"/>
</dbReference>
<keyword evidence="4" id="KW-1003">Cell membrane</keyword>
<keyword evidence="9 20" id="KW-0547">Nucleotide-binding</keyword>
<keyword evidence="12" id="KW-1278">Translocase</keyword>
<feature type="transmembrane region" description="Helical" evidence="20">
    <location>
        <begin position="284"/>
        <end position="306"/>
    </location>
</feature>
<comment type="similarity">
    <text evidence="2 20">Belongs to the cation transport ATPase (P-type) (TC 3.A.3) family. Type IIC subfamily.</text>
</comment>
<evidence type="ECO:0000256" key="15">
    <source>
        <dbReference type="ARBA" id="ARBA00023065"/>
    </source>
</evidence>
<dbReference type="GO" id="GO:0016887">
    <property type="term" value="F:ATP hydrolysis activity"/>
    <property type="evidence" value="ECO:0007669"/>
    <property type="project" value="InterPro"/>
</dbReference>
<dbReference type="InterPro" id="IPR023214">
    <property type="entry name" value="HAD_sf"/>
</dbReference>
<keyword evidence="11 20" id="KW-0630">Potassium</keyword>
<keyword evidence="20" id="KW-0479">Metal-binding</keyword>
<feature type="transmembrane region" description="Helical" evidence="20">
    <location>
        <begin position="119"/>
        <end position="138"/>
    </location>
</feature>
<dbReference type="Gene3D" id="3.40.1110.10">
    <property type="entry name" value="Calcium-transporting ATPase, cytoplasmic domain N"/>
    <property type="match status" value="1"/>
</dbReference>
<dbReference type="FunFam" id="1.20.1110.10:FF:000095">
    <property type="entry name" value="Sodium/potassium-transporting ATPase subunit alpha-1"/>
    <property type="match status" value="1"/>
</dbReference>
<dbReference type="Pfam" id="PF13246">
    <property type="entry name" value="Cation_ATPase"/>
    <property type="match status" value="1"/>
</dbReference>
<dbReference type="InterPro" id="IPR018303">
    <property type="entry name" value="ATPase_P-typ_P_site"/>
</dbReference>
<evidence type="ECO:0000256" key="19">
    <source>
        <dbReference type="ARBA" id="ARBA00038795"/>
    </source>
</evidence>
<dbReference type="KEGG" id="apln:108734676"/>
<dbReference type="InterPro" id="IPR004014">
    <property type="entry name" value="ATPase_P-typ_cation-transptr_N"/>
</dbReference>
<dbReference type="InterPro" id="IPR006068">
    <property type="entry name" value="ATPase_P-typ_cation-transptr_C"/>
</dbReference>
<keyword evidence="16 20" id="KW-0472">Membrane</keyword>
<dbReference type="SUPFAM" id="SSF81665">
    <property type="entry name" value="Calcium ATPase, transmembrane domain M"/>
    <property type="match status" value="1"/>
</dbReference>
<dbReference type="NCBIfam" id="TIGR01106">
    <property type="entry name" value="ATPase-IIC_X-K"/>
    <property type="match status" value="1"/>
</dbReference>
<keyword evidence="14" id="KW-0915">Sodium</keyword>
<dbReference type="SUPFAM" id="SSF81653">
    <property type="entry name" value="Calcium ATPase, transduction domain A"/>
    <property type="match status" value="1"/>
</dbReference>
<evidence type="ECO:0000256" key="1">
    <source>
        <dbReference type="ARBA" id="ARBA00004651"/>
    </source>
</evidence>
<dbReference type="GO" id="GO:0036376">
    <property type="term" value="P:sodium ion export across plasma membrane"/>
    <property type="evidence" value="ECO:0007669"/>
    <property type="project" value="TreeGrafter"/>
</dbReference>
<dbReference type="InterPro" id="IPR005775">
    <property type="entry name" value="P-type_ATPase_IIC"/>
</dbReference>
<dbReference type="GO" id="GO:0005391">
    <property type="term" value="F:P-type sodium:potassium-exchanging transporter activity"/>
    <property type="evidence" value="ECO:0007669"/>
    <property type="project" value="TreeGrafter"/>
</dbReference>
<evidence type="ECO:0000313" key="22">
    <source>
        <dbReference type="Proteomes" id="UP000192223"/>
    </source>
</evidence>
<dbReference type="SUPFAM" id="SSF81660">
    <property type="entry name" value="Metal cation-transporting ATPase, ATP-binding domain N"/>
    <property type="match status" value="1"/>
</dbReference>
<dbReference type="InterPro" id="IPR023299">
    <property type="entry name" value="ATPase_P-typ_cyto_dom_N"/>
</dbReference>
<dbReference type="InterPro" id="IPR044492">
    <property type="entry name" value="P_typ_ATPase_HD_dom"/>
</dbReference>
<evidence type="ECO:0000256" key="13">
    <source>
        <dbReference type="ARBA" id="ARBA00022989"/>
    </source>
</evidence>
<keyword evidence="6" id="KW-0597">Phosphoprotein</keyword>
<dbReference type="PANTHER" id="PTHR43294">
    <property type="entry name" value="SODIUM/POTASSIUM-TRANSPORTING ATPASE SUBUNIT ALPHA"/>
    <property type="match status" value="1"/>
</dbReference>
<dbReference type="FunFam" id="2.70.150.10:FF:000003">
    <property type="entry name" value="Sodium/potassium-transporting ATPase subunit alpha"/>
    <property type="match status" value="1"/>
</dbReference>
<dbReference type="Pfam" id="PF00122">
    <property type="entry name" value="E1-E2_ATPase"/>
    <property type="match status" value="1"/>
</dbReference>
<keyword evidence="15 20" id="KW-0406">Ion transport</keyword>
<feature type="transmembrane region" description="Helical" evidence="20">
    <location>
        <begin position="82"/>
        <end position="107"/>
    </location>
</feature>
<keyword evidence="3 20" id="KW-0813">Transport</keyword>
<dbReference type="PRINTS" id="PR00119">
    <property type="entry name" value="CATATPASE"/>
</dbReference>
<keyword evidence="8 20" id="KW-0812">Transmembrane</keyword>
<dbReference type="FunFam" id="1.20.1110.10:FF:000038">
    <property type="entry name" value="Sodium/potassium-transporting ATPase subunit alpha"/>
    <property type="match status" value="1"/>
</dbReference>
<dbReference type="SFLD" id="SFLDF00027">
    <property type="entry name" value="p-type_atpase"/>
    <property type="match status" value="1"/>
</dbReference>
<evidence type="ECO:0000256" key="4">
    <source>
        <dbReference type="ARBA" id="ARBA00022475"/>
    </source>
</evidence>
<keyword evidence="22" id="KW-1185">Reference proteome</keyword>
<keyword evidence="17" id="KW-0739">Sodium transport</keyword>
<protein>
    <recommendedName>
        <fullName evidence="20">Sodium/potassium-transporting ATPase subunit alpha</fullName>
    </recommendedName>
</protein>
<keyword evidence="7" id="KW-0740">Sodium/potassium transport</keyword>
<dbReference type="GO" id="GO:0046872">
    <property type="term" value="F:metal ion binding"/>
    <property type="evidence" value="ECO:0007669"/>
    <property type="project" value="UniProtKB-KW"/>
</dbReference>
<feature type="transmembrane region" description="Helical" evidence="20">
    <location>
        <begin position="312"/>
        <end position="333"/>
    </location>
</feature>
<dbReference type="Gene3D" id="2.70.150.10">
    <property type="entry name" value="Calcium-transporting ATPase, cytoplasmic transduction domain A"/>
    <property type="match status" value="1"/>
</dbReference>
<dbReference type="GO" id="GO:0030007">
    <property type="term" value="P:intracellular potassium ion homeostasis"/>
    <property type="evidence" value="ECO:0007669"/>
    <property type="project" value="TreeGrafter"/>
</dbReference>
<dbReference type="FunFam" id="3.40.50.1000:FF:000083">
    <property type="entry name" value="Sodium/potassium-transporting ATPase subunit alpha"/>
    <property type="match status" value="1"/>
</dbReference>
<dbReference type="Gene3D" id="1.20.1110.10">
    <property type="entry name" value="Calcium-transporting ATPase, transmembrane domain"/>
    <property type="match status" value="1"/>
</dbReference>
<dbReference type="PANTHER" id="PTHR43294:SF13">
    <property type="entry name" value="SODIUM_POTASSIUM-TRANSPORTING ATPASE SUBUNIT ALPHA"/>
    <property type="match status" value="1"/>
</dbReference>
<feature type="transmembrane region" description="Helical" evidence="20">
    <location>
        <begin position="827"/>
        <end position="850"/>
    </location>
</feature>
<dbReference type="GO" id="GO:1990573">
    <property type="term" value="P:potassium ion import across plasma membrane"/>
    <property type="evidence" value="ECO:0007669"/>
    <property type="project" value="TreeGrafter"/>
</dbReference>
<dbReference type="RefSeq" id="XP_025832038.1">
    <property type="nucleotide sequence ID" value="XM_025976253.1"/>
</dbReference>
<keyword evidence="5 20" id="KW-0633">Potassium transport</keyword>
<sequence length="1013" mass="112709">MPSFKKDGQRKLSRREISRNRLENFKKEIETDLHTIPLQSLFAQLDSHQQFGLNHEKAKKLLEDHGPNALTPSRKTPEIIKFLKLLSGGFSILLWIGAFLCFGSALVRFLHNENYQDELVLGIVLCSIVIVTGMFMYYQENKSSKIMESFGNMIPMKATVIRQGESIQILARDVVVGDLVEIKGGDTIPADIRIIKNQGLKVDHSAITGESEPLPRSTESTSEQLYESRNVALFSTNAIEGTAIGVVIACGDNTVMGHIAGLAVRLQADKTPIAKEMERFMKIISVWALFLGFVFGIASLCLGYSWLEAALFLIGIIVANVPEGLLATVTVCLSVTAKRMAARNCLVKNLEAVETLGSVSVICSDKTGTLTQNRMTVLHVWFNKKQLEVDVQKNEIIKGTKSDEGFSNLMRCVALCNRAEFKPQQEHLNVLRKEVRGDASEAALLKFAELSGSFGSVMTFRDQNPKLFEIPFTSATKFQASLHALDNGNEMLLVVKGAPEGVLDRCNKILLDGKTETLDDNVRTQCEHACMNLAAKGERVLGFADLVLEGRYNRSFHFSTDPPNFPLVGLRFLGFVSLIDPPRPQVTDAVAKCRSAGIRIIMVTGDHPVTAKAIAESVGIITSNNTIDDIHKRKQASDSAIVIDGTKLRSLSSDEVDEILYSFQEIVFARTSPQQKLQIVEGCQRLGETVAVTGDGVNDSPALKKADIGIAMGIAGTEVSHQSADMILLDDNFASIITGIEEGRRIFDNLKKSICYTLASNVPEILPFIAFVSLDIPLPLGVIAILCIDLLTDMMPAISLAYEKAESDIMMRPPRNPAEDHMVTGKLYYLAYGHLGMIEAAGGFFVYFMIMAEHGFLPMKLFGLREKWESEDINDLEDSYGQEWSYSERKVLEYTCYSAVMVSVVVSQWFDLIVCKTRRNSLFKQGMGNWILNISLIVETLLTCILCYTPGMYYLKFYPVHIRGWLYALPFIRSTSWYTEIITKIKNQAYDTRNGIKWKTETIGYLPDIRNAR</sequence>
<comment type="subunit">
    <text evidence="19">The sodium/potassium-transporting ATPase is composed of a catalytic alpha subunit, an auxiliary non-catalytic beta subunit and an additional regulatory subunit.</text>
</comment>
<dbReference type="OrthoDB" id="3352408at2759"/>
<evidence type="ECO:0000256" key="17">
    <source>
        <dbReference type="ARBA" id="ARBA00023201"/>
    </source>
</evidence>
<dbReference type="FunFam" id="3.40.50.1000:FF:000001">
    <property type="entry name" value="Phospholipid-transporting ATPase IC"/>
    <property type="match status" value="1"/>
</dbReference>
<evidence type="ECO:0000256" key="5">
    <source>
        <dbReference type="ARBA" id="ARBA00022538"/>
    </source>
</evidence>
<dbReference type="GeneID" id="108734676"/>
<reference evidence="23" key="1">
    <citation type="submission" date="2025-08" db="UniProtKB">
        <authorList>
            <consortium name="RefSeq"/>
        </authorList>
    </citation>
    <scope>IDENTIFICATION</scope>
    <source>
        <tissue evidence="23">Entire body</tissue>
    </source>
</reference>
<accession>A0A7F5R7T6</accession>
<dbReference type="InterPro" id="IPR001757">
    <property type="entry name" value="P_typ_ATPase"/>
</dbReference>
<dbReference type="Pfam" id="PF00690">
    <property type="entry name" value="Cation_ATPase_N"/>
    <property type="match status" value="1"/>
</dbReference>
<feature type="transmembrane region" description="Helical" evidence="20">
    <location>
        <begin position="780"/>
        <end position="802"/>
    </location>
</feature>
<evidence type="ECO:0000256" key="3">
    <source>
        <dbReference type="ARBA" id="ARBA00022448"/>
    </source>
</evidence>
<evidence type="ECO:0000256" key="9">
    <source>
        <dbReference type="ARBA" id="ARBA00022741"/>
    </source>
</evidence>
<dbReference type="InterPro" id="IPR036412">
    <property type="entry name" value="HAD-like_sf"/>
</dbReference>
<evidence type="ECO:0000256" key="16">
    <source>
        <dbReference type="ARBA" id="ARBA00023136"/>
    </source>
</evidence>
<dbReference type="InterPro" id="IPR050510">
    <property type="entry name" value="Cation_transp_ATPase_P-type"/>
</dbReference>
<evidence type="ECO:0000256" key="6">
    <source>
        <dbReference type="ARBA" id="ARBA00022553"/>
    </source>
</evidence>
<dbReference type="GO" id="GO:0005524">
    <property type="term" value="F:ATP binding"/>
    <property type="evidence" value="ECO:0007669"/>
    <property type="project" value="UniProtKB-KW"/>
</dbReference>
<evidence type="ECO:0000256" key="10">
    <source>
        <dbReference type="ARBA" id="ARBA00022840"/>
    </source>
</evidence>
<organism evidence="22 23">
    <name type="scientific">Agrilus planipennis</name>
    <name type="common">Emerald ash borer</name>
    <name type="synonym">Agrilus marcopoli</name>
    <dbReference type="NCBI Taxonomy" id="224129"/>
    <lineage>
        <taxon>Eukaryota</taxon>
        <taxon>Metazoa</taxon>
        <taxon>Ecdysozoa</taxon>
        <taxon>Arthropoda</taxon>
        <taxon>Hexapoda</taxon>
        <taxon>Insecta</taxon>
        <taxon>Pterygota</taxon>
        <taxon>Neoptera</taxon>
        <taxon>Endopterygota</taxon>
        <taxon>Coleoptera</taxon>
        <taxon>Polyphaga</taxon>
        <taxon>Elateriformia</taxon>
        <taxon>Buprestoidea</taxon>
        <taxon>Buprestidae</taxon>
        <taxon>Agrilinae</taxon>
        <taxon>Agrilus</taxon>
    </lineage>
</organism>
<evidence type="ECO:0000256" key="8">
    <source>
        <dbReference type="ARBA" id="ARBA00022692"/>
    </source>
</evidence>